<evidence type="ECO:0000256" key="1">
    <source>
        <dbReference type="SAM" id="MobiDB-lite"/>
    </source>
</evidence>
<feature type="region of interest" description="Disordered" evidence="1">
    <location>
        <begin position="49"/>
        <end position="110"/>
    </location>
</feature>
<gene>
    <name evidence="2" type="ORF">SVUK_LOCUS8878</name>
</gene>
<feature type="compositionally biased region" description="Polar residues" evidence="1">
    <location>
        <begin position="91"/>
        <end position="102"/>
    </location>
</feature>
<evidence type="ECO:0000313" key="2">
    <source>
        <dbReference type="EMBL" id="VDM73880.1"/>
    </source>
</evidence>
<feature type="non-terminal residue" evidence="2">
    <location>
        <position position="204"/>
    </location>
</feature>
<dbReference type="Proteomes" id="UP000270094">
    <property type="component" value="Unassembled WGS sequence"/>
</dbReference>
<organism evidence="2 3">
    <name type="scientific">Strongylus vulgaris</name>
    <name type="common">Blood worm</name>
    <dbReference type="NCBI Taxonomy" id="40348"/>
    <lineage>
        <taxon>Eukaryota</taxon>
        <taxon>Metazoa</taxon>
        <taxon>Ecdysozoa</taxon>
        <taxon>Nematoda</taxon>
        <taxon>Chromadorea</taxon>
        <taxon>Rhabditida</taxon>
        <taxon>Rhabditina</taxon>
        <taxon>Rhabditomorpha</taxon>
        <taxon>Strongyloidea</taxon>
        <taxon>Strongylidae</taxon>
        <taxon>Strongylus</taxon>
    </lineage>
</organism>
<name>A0A3P7ILQ7_STRVU</name>
<evidence type="ECO:0000313" key="3">
    <source>
        <dbReference type="Proteomes" id="UP000270094"/>
    </source>
</evidence>
<proteinExistence type="predicted"/>
<sequence>MNAMTPSLVQRIAGTPGILKKMDSPSTAEKKLRRVHFDNSLESNIAKANSDGIDKGFSLDEPIPASPKGILKSPAPRRPFANVQLTEEKASTTPSLDNNPSPDKSETNLDDEPLFVDLMDCQESIAKVINKLVPISTNIGSITLRKTLEARGIVQIRHLACMTRREVAALNIKKPRVETAMKALAQFARDYSPQKQRAATLINH</sequence>
<dbReference type="EMBL" id="UYYB01032884">
    <property type="protein sequence ID" value="VDM73880.1"/>
    <property type="molecule type" value="Genomic_DNA"/>
</dbReference>
<dbReference type="OrthoDB" id="5399929at2759"/>
<reference evidence="2 3" key="1">
    <citation type="submission" date="2018-11" db="EMBL/GenBank/DDBJ databases">
        <authorList>
            <consortium name="Pathogen Informatics"/>
        </authorList>
    </citation>
    <scope>NUCLEOTIDE SEQUENCE [LARGE SCALE GENOMIC DNA]</scope>
</reference>
<dbReference type="AlphaFoldDB" id="A0A3P7ILQ7"/>
<accession>A0A3P7ILQ7</accession>
<keyword evidence="3" id="KW-1185">Reference proteome</keyword>
<protein>
    <submittedName>
        <fullName evidence="2">Uncharacterized protein</fullName>
    </submittedName>
</protein>